<proteinExistence type="predicted"/>
<accession>A0A819T506</accession>
<dbReference type="EMBL" id="CAJOBE010008689">
    <property type="protein sequence ID" value="CAF4067135.1"/>
    <property type="molecule type" value="Genomic_DNA"/>
</dbReference>
<dbReference type="GO" id="GO:0015629">
    <property type="term" value="C:actin cytoskeleton"/>
    <property type="evidence" value="ECO:0007669"/>
    <property type="project" value="TreeGrafter"/>
</dbReference>
<comment type="caution">
    <text evidence="2">The sequence shown here is derived from an EMBL/GenBank/DDBJ whole genome shotgun (WGS) entry which is preliminary data.</text>
</comment>
<dbReference type="InterPro" id="IPR050606">
    <property type="entry name" value="Calponin-like"/>
</dbReference>
<organism evidence="2 3">
    <name type="scientific">Rotaria sordida</name>
    <dbReference type="NCBI Taxonomy" id="392033"/>
    <lineage>
        <taxon>Eukaryota</taxon>
        <taxon>Metazoa</taxon>
        <taxon>Spiralia</taxon>
        <taxon>Gnathifera</taxon>
        <taxon>Rotifera</taxon>
        <taxon>Eurotatoria</taxon>
        <taxon>Bdelloidea</taxon>
        <taxon>Philodinida</taxon>
        <taxon>Philodinidae</taxon>
        <taxon>Rotaria</taxon>
    </lineage>
</organism>
<dbReference type="AlphaFoldDB" id="A0A819T506"/>
<dbReference type="PANTHER" id="PTHR47385:SF24">
    <property type="entry name" value="MUSCLE-SPECIFIC PROTEIN 20"/>
    <property type="match status" value="1"/>
</dbReference>
<dbReference type="Proteomes" id="UP000663874">
    <property type="component" value="Unassembled WGS sequence"/>
</dbReference>
<dbReference type="InterPro" id="IPR036872">
    <property type="entry name" value="CH_dom_sf"/>
</dbReference>
<dbReference type="PANTHER" id="PTHR47385">
    <property type="entry name" value="CALPONIN"/>
    <property type="match status" value="1"/>
</dbReference>
<dbReference type="PROSITE" id="PS50021">
    <property type="entry name" value="CH"/>
    <property type="match status" value="1"/>
</dbReference>
<dbReference type="GO" id="GO:0051015">
    <property type="term" value="F:actin filament binding"/>
    <property type="evidence" value="ECO:0007669"/>
    <property type="project" value="TreeGrafter"/>
</dbReference>
<gene>
    <name evidence="2" type="ORF">FNK824_LOCUS29596</name>
</gene>
<evidence type="ECO:0000313" key="2">
    <source>
        <dbReference type="EMBL" id="CAF4067135.1"/>
    </source>
</evidence>
<feature type="domain" description="Calponin-homology (CH)" evidence="1">
    <location>
        <begin position="1"/>
        <end position="67"/>
    </location>
</feature>
<dbReference type="InterPro" id="IPR001715">
    <property type="entry name" value="CH_dom"/>
</dbReference>
<dbReference type="Gene3D" id="1.10.418.10">
    <property type="entry name" value="Calponin-like domain"/>
    <property type="match status" value="1"/>
</dbReference>
<evidence type="ECO:0000259" key="1">
    <source>
        <dbReference type="PROSITE" id="PS50021"/>
    </source>
</evidence>
<evidence type="ECO:0000313" key="3">
    <source>
        <dbReference type="Proteomes" id="UP000663874"/>
    </source>
</evidence>
<sequence>MNKLQPSSIPKYYTDGGGFRSRENISIFQNAARAYGIPDLQLFQTVDLYEKRNISQVTDCIYALSRQ</sequence>
<name>A0A819T506_9BILA</name>
<feature type="non-terminal residue" evidence="2">
    <location>
        <position position="1"/>
    </location>
</feature>
<dbReference type="SUPFAM" id="SSF47576">
    <property type="entry name" value="Calponin-homology domain, CH-domain"/>
    <property type="match status" value="1"/>
</dbReference>
<dbReference type="GO" id="GO:0007015">
    <property type="term" value="P:actin filament organization"/>
    <property type="evidence" value="ECO:0007669"/>
    <property type="project" value="TreeGrafter"/>
</dbReference>
<dbReference type="Pfam" id="PF00307">
    <property type="entry name" value="CH"/>
    <property type="match status" value="1"/>
</dbReference>
<reference evidence="2" key="1">
    <citation type="submission" date="2021-02" db="EMBL/GenBank/DDBJ databases">
        <authorList>
            <person name="Nowell W R."/>
        </authorList>
    </citation>
    <scope>NUCLEOTIDE SEQUENCE</scope>
</reference>
<protein>
    <recommendedName>
        <fullName evidence="1">Calponin-homology (CH) domain-containing protein</fullName>
    </recommendedName>
</protein>